<evidence type="ECO:0000313" key="3">
    <source>
        <dbReference type="EMBL" id="KAG9069554.1"/>
    </source>
</evidence>
<name>A0A9P7Y137_9FUNG</name>
<organism evidence="3 4">
    <name type="scientific">Linnemannia hyalina</name>
    <dbReference type="NCBI Taxonomy" id="64524"/>
    <lineage>
        <taxon>Eukaryota</taxon>
        <taxon>Fungi</taxon>
        <taxon>Fungi incertae sedis</taxon>
        <taxon>Mucoromycota</taxon>
        <taxon>Mortierellomycotina</taxon>
        <taxon>Mortierellomycetes</taxon>
        <taxon>Mortierellales</taxon>
        <taxon>Mortierellaceae</taxon>
        <taxon>Linnemannia</taxon>
    </lineage>
</organism>
<keyword evidence="1" id="KW-0175">Coiled coil</keyword>
<accession>A0A9P7Y137</accession>
<evidence type="ECO:0000313" key="4">
    <source>
        <dbReference type="Proteomes" id="UP000707451"/>
    </source>
</evidence>
<sequence>MMQQQNNILQQQQHQEQQLLLERQNQQKLELKQQQKQHLQQLHLQLNPPRVNGLVASGALPVRQALQTHIASSGEKPPETKEEARAALEMMFQIRADKIRRAIEEGKLATTEALQHKVIRRRESVFEEIFDRTNMFVLPLFSLHALRKKKFPKDRSMSAPSERVTFSDITQYHTAATATAARPPQSLMSGNISQHPWHPSPAHGHVHPLYPHPSSAAIIHQEPLSIHRHGNTTGYTAPINNDTANVQQGPGAGTTAEDPMVIEAEEQGLHDTTFGLSDDDIMSSFTDFTAKLGDSLLARGVPRFWDMGGTTTGAASADTVPPPPPGYNSFGINVNQHDSNNRVAAAAVGGVPQEPPLEMMMVDTVLPTLSPTASSESQSPSPWIPWHGLSTHERHDSVANSLSGATGPGPMAVHPFAQAQTQAQHTVATTNLSPSQAQQHGPMSTLVMSQQQQPDQLSYPSLFSKDSRNQGPRNPSTFGVDVHSVQIHPQGGFGLGEQGVQGGGGGSYMGEKQVEAWNQYLQYLLHLQEFSEHHFQNQGNNPLIPAEHGQQIQQHIQQDPFIQQQQQTGGAVLSIASSPQSSVMMDPHWQATMMTMMLDQNPTREAIHGLDRQPGFNIANTVGGGIVSSGERMTSASTFPPTGAHLAM</sequence>
<protein>
    <submittedName>
        <fullName evidence="3">Uncharacterized protein</fullName>
    </submittedName>
</protein>
<gene>
    <name evidence="3" type="ORF">KI688_010458</name>
</gene>
<dbReference type="OrthoDB" id="2414652at2759"/>
<dbReference type="AlphaFoldDB" id="A0A9P7Y137"/>
<evidence type="ECO:0000256" key="1">
    <source>
        <dbReference type="SAM" id="Coils"/>
    </source>
</evidence>
<feature type="region of interest" description="Disordered" evidence="2">
    <location>
        <begin position="421"/>
        <end position="480"/>
    </location>
</feature>
<dbReference type="EMBL" id="JAHRHY010000005">
    <property type="protein sequence ID" value="KAG9069554.1"/>
    <property type="molecule type" value="Genomic_DNA"/>
</dbReference>
<reference evidence="3" key="1">
    <citation type="submission" date="2021-06" db="EMBL/GenBank/DDBJ databases">
        <title>Genome Sequence of Mortierella hyaline Strain SCG-10, a Cold-Adapted, Nitrate-Reducing Fungus Isolated from Soil in Minnesota, USA.</title>
        <authorList>
            <person name="Aldossari N."/>
        </authorList>
    </citation>
    <scope>NUCLEOTIDE SEQUENCE</scope>
    <source>
        <strain evidence="3">SCG-10</strain>
    </source>
</reference>
<dbReference type="Proteomes" id="UP000707451">
    <property type="component" value="Unassembled WGS sequence"/>
</dbReference>
<keyword evidence="4" id="KW-1185">Reference proteome</keyword>
<evidence type="ECO:0000256" key="2">
    <source>
        <dbReference type="SAM" id="MobiDB-lite"/>
    </source>
</evidence>
<proteinExistence type="predicted"/>
<comment type="caution">
    <text evidence="3">The sequence shown here is derived from an EMBL/GenBank/DDBJ whole genome shotgun (WGS) entry which is preliminary data.</text>
</comment>
<feature type="compositionally biased region" description="Low complexity" evidence="2">
    <location>
        <begin position="421"/>
        <end position="430"/>
    </location>
</feature>
<feature type="coiled-coil region" evidence="1">
    <location>
        <begin position="2"/>
        <end position="41"/>
    </location>
</feature>
<feature type="compositionally biased region" description="Polar residues" evidence="2">
    <location>
        <begin position="431"/>
        <end position="461"/>
    </location>
</feature>